<accession>A0A4R4QJ19</accession>
<protein>
    <recommendedName>
        <fullName evidence="5">Lipoprotein</fullName>
    </recommendedName>
</protein>
<dbReference type="PROSITE" id="PS51257">
    <property type="entry name" value="PROKAR_LIPOPROTEIN"/>
    <property type="match status" value="1"/>
</dbReference>
<dbReference type="AlphaFoldDB" id="A0A4R4QJ19"/>
<name>A0A4R4QJ19_9ACTN</name>
<dbReference type="Proteomes" id="UP000295075">
    <property type="component" value="Unassembled WGS sequence"/>
</dbReference>
<dbReference type="RefSeq" id="WP_132399824.1">
    <property type="nucleotide sequence ID" value="NZ_SMKA01000001.1"/>
</dbReference>
<evidence type="ECO:0000313" key="3">
    <source>
        <dbReference type="EMBL" id="TDC35796.1"/>
    </source>
</evidence>
<comment type="caution">
    <text evidence="3">The sequence shown here is derived from an EMBL/GenBank/DDBJ whole genome shotgun (WGS) entry which is preliminary data.</text>
</comment>
<reference evidence="3 4" key="1">
    <citation type="submission" date="2019-03" db="EMBL/GenBank/DDBJ databases">
        <title>Draft genome sequences of novel Actinobacteria.</title>
        <authorList>
            <person name="Sahin N."/>
            <person name="Ay H."/>
            <person name="Saygin H."/>
        </authorList>
    </citation>
    <scope>NUCLEOTIDE SEQUENCE [LARGE SCALE GENOMIC DNA]</scope>
    <source>
        <strain evidence="3 4">JCM 30547</strain>
    </source>
</reference>
<dbReference type="OrthoDB" id="3476385at2"/>
<evidence type="ECO:0000256" key="1">
    <source>
        <dbReference type="SAM" id="MobiDB-lite"/>
    </source>
</evidence>
<keyword evidence="2" id="KW-0732">Signal</keyword>
<feature type="signal peptide" evidence="2">
    <location>
        <begin position="1"/>
        <end position="27"/>
    </location>
</feature>
<gene>
    <name evidence="3" type="ORF">E1261_00260</name>
</gene>
<evidence type="ECO:0000313" key="4">
    <source>
        <dbReference type="Proteomes" id="UP000295075"/>
    </source>
</evidence>
<feature type="region of interest" description="Disordered" evidence="1">
    <location>
        <begin position="74"/>
        <end position="108"/>
    </location>
</feature>
<keyword evidence="4" id="KW-1185">Reference proteome</keyword>
<dbReference type="EMBL" id="SMKA01000001">
    <property type="protein sequence ID" value="TDC35796.1"/>
    <property type="molecule type" value="Genomic_DNA"/>
</dbReference>
<sequence length="134" mass="14129">MIVRSIRLRKQGVVIPAAAVLSALTFALTGCSGGSDGLSGEYYDKDGQLVIDASSVTYYEFGCDDAKKGNAVIDSEPTSSGELSKEGDQVIWSNGKGTGKVTTSKSGDTVDIDGKQYTRVDKDKALESYQPMCG</sequence>
<feature type="chain" id="PRO_5038818192" description="Lipoprotein" evidence="2">
    <location>
        <begin position="28"/>
        <end position="134"/>
    </location>
</feature>
<evidence type="ECO:0008006" key="5">
    <source>
        <dbReference type="Google" id="ProtNLM"/>
    </source>
</evidence>
<organism evidence="3 4">
    <name type="scientific">Kribbella albertanoniae</name>
    <dbReference type="NCBI Taxonomy" id="1266829"/>
    <lineage>
        <taxon>Bacteria</taxon>
        <taxon>Bacillati</taxon>
        <taxon>Actinomycetota</taxon>
        <taxon>Actinomycetes</taxon>
        <taxon>Propionibacteriales</taxon>
        <taxon>Kribbellaceae</taxon>
        <taxon>Kribbella</taxon>
    </lineage>
</organism>
<proteinExistence type="predicted"/>
<evidence type="ECO:0000256" key="2">
    <source>
        <dbReference type="SAM" id="SignalP"/>
    </source>
</evidence>